<dbReference type="AlphaFoldDB" id="A0A6E8VVF1"/>
<dbReference type="FunFam" id="3.30.160.60:FF:002077">
    <property type="entry name" value="LP19870p"/>
    <property type="match status" value="3"/>
</dbReference>
<evidence type="ECO:0000256" key="13">
    <source>
        <dbReference type="ARBA" id="ARBA00023242"/>
    </source>
</evidence>
<dbReference type="EnsemblMetazoa" id="ACON007915-RA">
    <property type="protein sequence ID" value="ACON007915-PA"/>
    <property type="gene ID" value="ACON007915"/>
</dbReference>
<feature type="compositionally biased region" description="Low complexity" evidence="15">
    <location>
        <begin position="584"/>
        <end position="598"/>
    </location>
</feature>
<keyword evidence="12" id="KW-0804">Transcription</keyword>
<keyword evidence="8 14" id="KW-0863">Zinc-finger</keyword>
<feature type="domain" description="C2H2-type" evidence="16">
    <location>
        <begin position="1107"/>
        <end position="1134"/>
    </location>
</feature>
<feature type="compositionally biased region" description="Low complexity" evidence="15">
    <location>
        <begin position="816"/>
        <end position="834"/>
    </location>
</feature>
<dbReference type="GO" id="GO:0000978">
    <property type="term" value="F:RNA polymerase II cis-regulatory region sequence-specific DNA binding"/>
    <property type="evidence" value="ECO:0007669"/>
    <property type="project" value="TreeGrafter"/>
</dbReference>
<dbReference type="InterPro" id="IPR050752">
    <property type="entry name" value="C2H2-ZF_domain"/>
</dbReference>
<dbReference type="GO" id="GO:0000981">
    <property type="term" value="F:DNA-binding transcription factor activity, RNA polymerase II-specific"/>
    <property type="evidence" value="ECO:0007669"/>
    <property type="project" value="TreeGrafter"/>
</dbReference>
<feature type="domain" description="C2H2-type" evidence="16">
    <location>
        <begin position="898"/>
        <end position="925"/>
    </location>
</feature>
<feature type="compositionally biased region" description="Low complexity" evidence="15">
    <location>
        <begin position="650"/>
        <end position="661"/>
    </location>
</feature>
<dbReference type="SMART" id="SM00355">
    <property type="entry name" value="ZnF_C2H2"/>
    <property type="match status" value="16"/>
</dbReference>
<dbReference type="PANTHER" id="PTHR24384:SF189">
    <property type="entry name" value="C2H2-TYPE DOMAIN-CONTAINING PROTEIN-RELATED"/>
    <property type="match status" value="1"/>
</dbReference>
<evidence type="ECO:0000256" key="9">
    <source>
        <dbReference type="ARBA" id="ARBA00022833"/>
    </source>
</evidence>
<proteinExistence type="inferred from homology"/>
<name>A0A6E8VVF1_ANOCL</name>
<dbReference type="InterPro" id="IPR036236">
    <property type="entry name" value="Znf_C2H2_sf"/>
</dbReference>
<evidence type="ECO:0000256" key="8">
    <source>
        <dbReference type="ARBA" id="ARBA00022771"/>
    </source>
</evidence>
<evidence type="ECO:0000256" key="15">
    <source>
        <dbReference type="SAM" id="MobiDB-lite"/>
    </source>
</evidence>
<keyword evidence="11" id="KW-0238">DNA-binding</keyword>
<dbReference type="FunFam" id="3.30.160.60:FF:002965">
    <property type="entry name" value="AGAP007915-PA"/>
    <property type="match status" value="1"/>
</dbReference>
<feature type="region of interest" description="Disordered" evidence="15">
    <location>
        <begin position="556"/>
        <end position="664"/>
    </location>
</feature>
<dbReference type="Gene3D" id="3.30.160.60">
    <property type="entry name" value="Classic Zinc Finger"/>
    <property type="match status" value="16"/>
</dbReference>
<evidence type="ECO:0000256" key="7">
    <source>
        <dbReference type="ARBA" id="ARBA00022737"/>
    </source>
</evidence>
<keyword evidence="10" id="KW-0805">Transcription regulation</keyword>
<evidence type="ECO:0000256" key="12">
    <source>
        <dbReference type="ARBA" id="ARBA00023163"/>
    </source>
</evidence>
<dbReference type="PANTHER" id="PTHR24384">
    <property type="entry name" value="FINGER PUTATIVE TRANSCRIPTION FACTOR FAMILY-RELATED"/>
    <property type="match status" value="1"/>
</dbReference>
<dbReference type="GO" id="GO:0005634">
    <property type="term" value="C:nucleus"/>
    <property type="evidence" value="ECO:0007669"/>
    <property type="project" value="UniProtKB-SubCell"/>
</dbReference>
<dbReference type="Pfam" id="PF00096">
    <property type="entry name" value="zf-C2H2"/>
    <property type="match status" value="14"/>
</dbReference>
<dbReference type="FunFam" id="3.30.160.60:FF:000123">
    <property type="entry name" value="transcriptional repressor CTCF isoform X1"/>
    <property type="match status" value="1"/>
</dbReference>
<dbReference type="SUPFAM" id="SSF57667">
    <property type="entry name" value="beta-beta-alpha zinc fingers"/>
    <property type="match status" value="10"/>
</dbReference>
<reference evidence="17" key="2">
    <citation type="submission" date="2020-05" db="UniProtKB">
        <authorList>
            <consortium name="EnsemblMetazoa"/>
        </authorList>
    </citation>
    <scope>IDENTIFICATION</scope>
    <source>
        <strain evidence="17">Ngousso</strain>
    </source>
</reference>
<evidence type="ECO:0000256" key="6">
    <source>
        <dbReference type="ARBA" id="ARBA00022723"/>
    </source>
</evidence>
<feature type="domain" description="C2H2-type" evidence="16">
    <location>
        <begin position="1162"/>
        <end position="1189"/>
    </location>
</feature>
<feature type="compositionally biased region" description="Basic and acidic residues" evidence="15">
    <location>
        <begin position="602"/>
        <end position="612"/>
    </location>
</feature>
<dbReference type="PROSITE" id="PS00028">
    <property type="entry name" value="ZINC_FINGER_C2H2_1"/>
    <property type="match status" value="15"/>
</dbReference>
<feature type="domain" description="C2H2-type" evidence="16">
    <location>
        <begin position="778"/>
        <end position="805"/>
    </location>
</feature>
<keyword evidence="18" id="KW-1185">Reference proteome</keyword>
<dbReference type="InterPro" id="IPR013087">
    <property type="entry name" value="Znf_C2H2_type"/>
</dbReference>
<evidence type="ECO:0000256" key="3">
    <source>
        <dbReference type="ARBA" id="ARBA00007746"/>
    </source>
</evidence>
<dbReference type="FunFam" id="3.30.160.60:FF:000096">
    <property type="entry name" value="Zinc finger and BTB domain-containing protein 18 isoform 1"/>
    <property type="match status" value="1"/>
</dbReference>
<feature type="domain" description="C2H2-type" evidence="16">
    <location>
        <begin position="953"/>
        <end position="980"/>
    </location>
</feature>
<comment type="subcellular location">
    <subcellularLocation>
        <location evidence="2">Nucleus</location>
    </subcellularLocation>
</comment>
<dbReference type="FunFam" id="3.30.160.60:FF:000643">
    <property type="entry name" value="Zinc finger protein 668"/>
    <property type="match status" value="2"/>
</dbReference>
<evidence type="ECO:0000256" key="14">
    <source>
        <dbReference type="PROSITE-ProRule" id="PRU00042"/>
    </source>
</evidence>
<keyword evidence="5" id="KW-0302">Gap protein</keyword>
<feature type="domain" description="C2H2-type" evidence="16">
    <location>
        <begin position="981"/>
        <end position="1003"/>
    </location>
</feature>
<dbReference type="GO" id="GO:0035282">
    <property type="term" value="P:segmentation"/>
    <property type="evidence" value="ECO:0007669"/>
    <property type="project" value="UniProtKB-KW"/>
</dbReference>
<feature type="domain" description="C2H2-type" evidence="16">
    <location>
        <begin position="750"/>
        <end position="777"/>
    </location>
</feature>
<feature type="domain" description="C2H2-type" evidence="16">
    <location>
        <begin position="1051"/>
        <end position="1078"/>
    </location>
</feature>
<feature type="domain" description="C2H2-type" evidence="16">
    <location>
        <begin position="667"/>
        <end position="694"/>
    </location>
</feature>
<dbReference type="VEuPathDB" id="VectorBase:ACMO_000984"/>
<comment type="similarity">
    <text evidence="3">Belongs to the hunchback C2H2-type zinc-finger protein family.</text>
</comment>
<feature type="domain" description="C2H2-type" evidence="16">
    <location>
        <begin position="926"/>
        <end position="953"/>
    </location>
</feature>
<feature type="domain" description="C2H2-type" evidence="16">
    <location>
        <begin position="695"/>
        <end position="722"/>
    </location>
</feature>
<evidence type="ECO:0000313" key="17">
    <source>
        <dbReference type="EnsemblMetazoa" id="ACON007915-PA"/>
    </source>
</evidence>
<evidence type="ECO:0000256" key="2">
    <source>
        <dbReference type="ARBA" id="ARBA00004123"/>
    </source>
</evidence>
<comment type="function">
    <text evidence="1">Gap class segmentation protein that controls development of head structures.</text>
</comment>
<dbReference type="VEuPathDB" id="VectorBase:ACON007915"/>
<feature type="region of interest" description="Disordered" evidence="15">
    <location>
        <begin position="82"/>
        <end position="104"/>
    </location>
</feature>
<accession>A0A6E8VVF1</accession>
<keyword evidence="6" id="KW-0479">Metal-binding</keyword>
<dbReference type="FunFam" id="3.30.160.60:FF:003017">
    <property type="entry name" value="Si:cabz01054396.2"/>
    <property type="match status" value="1"/>
</dbReference>
<dbReference type="Proteomes" id="UP001105220">
    <property type="component" value="Unplaced"/>
</dbReference>
<feature type="domain" description="C2H2-type" evidence="16">
    <location>
        <begin position="198"/>
        <end position="217"/>
    </location>
</feature>
<dbReference type="GO" id="GO:0008270">
    <property type="term" value="F:zinc ion binding"/>
    <property type="evidence" value="ECO:0007669"/>
    <property type="project" value="UniProtKB-KW"/>
</dbReference>
<evidence type="ECO:0000259" key="16">
    <source>
        <dbReference type="PROSITE" id="PS50157"/>
    </source>
</evidence>
<feature type="region of interest" description="Disordered" evidence="15">
    <location>
        <begin position="814"/>
        <end position="834"/>
    </location>
</feature>
<sequence length="1198" mass="131982">MRTHRATMIDAFDTADFNPELILSSVFLDPGLDFVTNIDDLSDNSIAADLLQQLGNSIFYPETSIATNISNGGIAGLAETIPQQQHAQHQQQQHHNHQHQQQQQQVLLQPSMVSTKGRDTIEKPTDEMRFETFGSDYAKSQLTAAVPLTIPMVQQQQQQQSAVAVQQQQQQQQQQTCKCEFCEYLQANRISLTGDHSFQCEFCGEGFSTQTSFNRHRCGSTDIQIYRCENCRQEYGSSRAMSTIGNCEPRDKCDICNRNIVQSLPEEQAAYGPSMAAGSSPMSSQTTASVLSDGTIGGTVHLPTMIATLTSPEVSNESVSDLSANVNVRSIVNSPIEQHDLSSLDPFGSDSECLGQFFAAEASSTSPCTASSTATNLQCQPMPTSANMGSLLSIPVLHQPESAKTYFVLGNVDQLQQFHDIAAPPPPATAEQAPVQQPPAGSNLPTTVTNSFHHLHLAPAGPGPHQQQQLLPLSLQNAAPATAGSLLLSEHEVTSLQQYDQYDDEDYSSMSEDEAIVPIEPYAKSPNQDHAKTELPIQETIVDTSTGISVMSLPPFGTGGLPRDADGSPLGRTLIPPTHGVGAQHHLQQHQQPLQQQQQHHHSSDVSLIHRDEEEEGKCDSSSSPLGLLVGSPSGIANGGGERRPHQAQSSTTTTSTSTSTNPDRPYKCHICDRSYRNQKNLRSHLKVHEGIRAYQCEICGKNFSGSSYLVIHRRRHTGERPFKCVTCGKAFVDSRALAVHARLHSGERLKCEKCEKTFSSVSALTVHNRLHTGIHPYRCELCGKTFPQYNNLKHHMKKHEQPSDAEQLLPQAMATSTGGPTPPSNGVSTTTSGSGTVLARISLSIQADTTGKGTVHMIASSTTGPASEYKCHICNKLYKSSDDLQEHLSQHSKDRPNQCEFCSKVFPRSSHLIIHRRRHTGERPFKCKYCDKAFVDSRALSVHTRLHTGERVKCEICEKTFASSSGLIVHRRIHTGVHPYKCDYCEKSFAQSTALKYHLKKHDTALLPTTTTPEAADTRLPALPQAGAADVGQCAPSFGEDATTNGNDRYKCTVCNKAFRSSEYLVRHRRTHSGERPYQCEICGKNFSTMSYLVIHRRRHTSERPYKCTSCEKAFVDSRALQEHARLHTGDRVRCEICQKTYSSVSNLIVHRRIHSGIHPFECDSCGKSFAQKNALKYHLKKHAETHKKQEQPEPVG</sequence>
<keyword evidence="9" id="KW-0862">Zinc</keyword>
<dbReference type="VEuPathDB" id="VectorBase:ACON2_039856"/>
<reference key="1">
    <citation type="journal article" date="2019" name="Genes (Basel)">
        <title>A High-Quality De novo Genome Assembly from a Single Mosquito Using PacBio Sequencing.</title>
        <authorList>
            <person name="Kingan S.B."/>
            <person name="Heaton H."/>
            <person name="Cudini J."/>
            <person name="Lambert C.C."/>
            <person name="Baybayan P."/>
            <person name="Galvin B.D."/>
            <person name="Durbin R."/>
            <person name="Korlach J."/>
            <person name="Lawniczak M.K.N."/>
        </authorList>
    </citation>
    <scope>NUCLEOTIDE SEQUENCE [LARGE SCALE GENOMIC DNA]</scope>
    <source>
        <strain>Mali-NIH</strain>
    </source>
</reference>
<keyword evidence="7" id="KW-0677">Repeat</keyword>
<dbReference type="PROSITE" id="PS50157">
    <property type="entry name" value="ZINC_FINGER_C2H2_2"/>
    <property type="match status" value="16"/>
</dbReference>
<dbReference type="FunFam" id="3.30.160.60:FF:000744">
    <property type="entry name" value="zinc finger E-box-binding homeobox 1"/>
    <property type="match status" value="1"/>
</dbReference>
<organism evidence="17 18">
    <name type="scientific">Anopheles coluzzii</name>
    <name type="common">African malaria mosquito</name>
    <dbReference type="NCBI Taxonomy" id="1518534"/>
    <lineage>
        <taxon>Eukaryota</taxon>
        <taxon>Metazoa</taxon>
        <taxon>Ecdysozoa</taxon>
        <taxon>Arthropoda</taxon>
        <taxon>Hexapoda</taxon>
        <taxon>Insecta</taxon>
        <taxon>Pterygota</taxon>
        <taxon>Neoptera</taxon>
        <taxon>Endopterygota</taxon>
        <taxon>Diptera</taxon>
        <taxon>Nematocera</taxon>
        <taxon>Culicoidea</taxon>
        <taxon>Culicidae</taxon>
        <taxon>Anophelinae</taxon>
        <taxon>Anopheles</taxon>
    </lineage>
</organism>
<evidence type="ECO:0000256" key="10">
    <source>
        <dbReference type="ARBA" id="ARBA00023015"/>
    </source>
</evidence>
<dbReference type="Pfam" id="PF13912">
    <property type="entry name" value="zf-C2H2_6"/>
    <property type="match status" value="1"/>
</dbReference>
<evidence type="ECO:0000256" key="5">
    <source>
        <dbReference type="ARBA" id="ARBA00022492"/>
    </source>
</evidence>
<dbReference type="FunFam" id="3.30.160.60:FF:000688">
    <property type="entry name" value="zinc finger protein 197 isoform X1"/>
    <property type="match status" value="1"/>
</dbReference>
<evidence type="ECO:0000256" key="1">
    <source>
        <dbReference type="ARBA" id="ARBA00003983"/>
    </source>
</evidence>
<feature type="domain" description="C2H2-type" evidence="16">
    <location>
        <begin position="723"/>
        <end position="750"/>
    </location>
</feature>
<keyword evidence="5" id="KW-0217">Developmental protein</keyword>
<dbReference type="FunFam" id="3.30.160.60:FF:001049">
    <property type="entry name" value="zinc finger protein 319"/>
    <property type="match status" value="2"/>
</dbReference>
<feature type="domain" description="C2H2-type" evidence="16">
    <location>
        <begin position="1079"/>
        <end position="1106"/>
    </location>
</feature>
<feature type="domain" description="C2H2-type" evidence="16">
    <location>
        <begin position="1134"/>
        <end position="1161"/>
    </location>
</feature>
<feature type="compositionally biased region" description="Low complexity" evidence="15">
    <location>
        <begin position="621"/>
        <end position="635"/>
    </location>
</feature>
<dbReference type="FunFam" id="3.30.160.60:FF:001228">
    <property type="entry name" value="Zinc finger protein 236"/>
    <property type="match status" value="1"/>
</dbReference>
<keyword evidence="13" id="KW-0539">Nucleus</keyword>
<evidence type="ECO:0000256" key="4">
    <source>
        <dbReference type="ARBA" id="ARBA00013638"/>
    </source>
</evidence>
<evidence type="ECO:0000313" key="18">
    <source>
        <dbReference type="Proteomes" id="UP001105220"/>
    </source>
</evidence>
<evidence type="ECO:0000256" key="11">
    <source>
        <dbReference type="ARBA" id="ARBA00023125"/>
    </source>
</evidence>
<protein>
    <recommendedName>
        <fullName evidence="4">Protein hunchback</fullName>
    </recommendedName>
</protein>
<feature type="domain" description="C2H2-type" evidence="16">
    <location>
        <begin position="870"/>
        <end position="897"/>
    </location>
</feature>
<dbReference type="GO" id="GO:0030674">
    <property type="term" value="F:protein-macromolecule adaptor activity"/>
    <property type="evidence" value="ECO:0007669"/>
    <property type="project" value="UniProtKB-ARBA"/>
</dbReference>